<keyword evidence="2" id="KW-1133">Transmembrane helix</keyword>
<keyword evidence="2" id="KW-0472">Membrane</keyword>
<dbReference type="PANTHER" id="PTHR45228:SF5">
    <property type="entry name" value="CYCLIC DI-GMP PHOSPHODIESTERASE VC_1348-RELATED"/>
    <property type="match status" value="1"/>
</dbReference>
<accession>A0A2G1DKZ7</accession>
<dbReference type="Pfam" id="PF13487">
    <property type="entry name" value="HD_5"/>
    <property type="match status" value="1"/>
</dbReference>
<gene>
    <name evidence="4" type="ORF">AMOL_1794</name>
    <name evidence="5" type="ORF">CPU12_02705</name>
</gene>
<dbReference type="RefSeq" id="WP_099341532.1">
    <property type="nucleotide sequence ID" value="NZ_CP032098.1"/>
</dbReference>
<organism evidence="5 6">
    <name type="scientific">Malaciobacter molluscorum LMG 25693</name>
    <dbReference type="NCBI Taxonomy" id="870501"/>
    <lineage>
        <taxon>Bacteria</taxon>
        <taxon>Pseudomonadati</taxon>
        <taxon>Campylobacterota</taxon>
        <taxon>Epsilonproteobacteria</taxon>
        <taxon>Campylobacterales</taxon>
        <taxon>Arcobacteraceae</taxon>
        <taxon>Malaciobacter</taxon>
    </lineage>
</organism>
<dbReference type="CDD" id="cd00077">
    <property type="entry name" value="HDc"/>
    <property type="match status" value="1"/>
</dbReference>
<keyword evidence="1" id="KW-0175">Coiled coil</keyword>
<dbReference type="SMART" id="SM00471">
    <property type="entry name" value="HDc"/>
    <property type="match status" value="1"/>
</dbReference>
<evidence type="ECO:0000259" key="3">
    <source>
        <dbReference type="PROSITE" id="PS51832"/>
    </source>
</evidence>
<keyword evidence="2" id="KW-0812">Transmembrane</keyword>
<evidence type="ECO:0000256" key="2">
    <source>
        <dbReference type="SAM" id="Phobius"/>
    </source>
</evidence>
<dbReference type="PANTHER" id="PTHR45228">
    <property type="entry name" value="CYCLIC DI-GMP PHOSPHODIESTERASE TM_0186-RELATED"/>
    <property type="match status" value="1"/>
</dbReference>
<evidence type="ECO:0000256" key="1">
    <source>
        <dbReference type="SAM" id="Coils"/>
    </source>
</evidence>
<dbReference type="InterPro" id="IPR003607">
    <property type="entry name" value="HD/PDEase_dom"/>
</dbReference>
<keyword evidence="6" id="KW-1185">Reference proteome</keyword>
<proteinExistence type="predicted"/>
<dbReference type="KEGG" id="amol:AMOL_1794"/>
<dbReference type="Gene3D" id="3.30.450.20">
    <property type="entry name" value="PAS domain"/>
    <property type="match status" value="2"/>
</dbReference>
<dbReference type="Gene3D" id="1.10.3210.10">
    <property type="entry name" value="Hypothetical protein af1432"/>
    <property type="match status" value="2"/>
</dbReference>
<feature type="transmembrane region" description="Helical" evidence="2">
    <location>
        <begin position="336"/>
        <end position="354"/>
    </location>
</feature>
<reference evidence="4 7" key="2">
    <citation type="submission" date="2018-08" db="EMBL/GenBank/DDBJ databases">
        <title>Complete genome of the Arcobacter molluscorum type strain LMG 25693.</title>
        <authorList>
            <person name="Miller W.G."/>
            <person name="Yee E."/>
            <person name="Bono J.L."/>
        </authorList>
    </citation>
    <scope>NUCLEOTIDE SEQUENCE [LARGE SCALE GENOMIC DNA]</scope>
    <source>
        <strain evidence="4 7">CECT 7696</strain>
    </source>
</reference>
<dbReference type="SUPFAM" id="SSF103190">
    <property type="entry name" value="Sensory domain-like"/>
    <property type="match status" value="1"/>
</dbReference>
<dbReference type="PROSITE" id="PS51832">
    <property type="entry name" value="HD_GYP"/>
    <property type="match status" value="1"/>
</dbReference>
<dbReference type="InterPro" id="IPR029151">
    <property type="entry name" value="Sensor-like_sf"/>
</dbReference>
<dbReference type="AlphaFoldDB" id="A0A2G1DKZ7"/>
<evidence type="ECO:0000313" key="6">
    <source>
        <dbReference type="Proteomes" id="UP000221222"/>
    </source>
</evidence>
<evidence type="ECO:0000313" key="5">
    <source>
        <dbReference type="EMBL" id="PHO19172.1"/>
    </source>
</evidence>
<evidence type="ECO:0000313" key="4">
    <source>
        <dbReference type="EMBL" id="AXX92758.1"/>
    </source>
</evidence>
<feature type="coiled-coil region" evidence="1">
    <location>
        <begin position="521"/>
        <end position="557"/>
    </location>
</feature>
<protein>
    <submittedName>
        <fullName evidence="5">Amino acid ABC transporter</fullName>
    </submittedName>
    <submittedName>
        <fullName evidence="4">C-di-GMP phosphodiesterase, class II (HD-GYP domain)</fullName>
    </submittedName>
</protein>
<dbReference type="Proteomes" id="UP000221222">
    <property type="component" value="Unassembled WGS sequence"/>
</dbReference>
<dbReference type="InterPro" id="IPR052020">
    <property type="entry name" value="Cyclic_di-GMP/3'3'-cGAMP_PDE"/>
</dbReference>
<dbReference type="Proteomes" id="UP000262712">
    <property type="component" value="Chromosome"/>
</dbReference>
<reference evidence="5 6" key="1">
    <citation type="submission" date="2017-09" db="EMBL/GenBank/DDBJ databases">
        <title>Arcobacter canalis sp. nov., a new species isolated from a water canal contaminated with urban sewage.</title>
        <authorList>
            <person name="Perez-Cataluna A."/>
            <person name="Salas-Masso N."/>
            <person name="Figueras M.J."/>
        </authorList>
    </citation>
    <scope>NUCLEOTIDE SEQUENCE [LARGE SCALE GENOMIC DNA]</scope>
    <source>
        <strain evidence="5 6">F98-3</strain>
    </source>
</reference>
<dbReference type="EMBL" id="CP032098">
    <property type="protein sequence ID" value="AXX92758.1"/>
    <property type="molecule type" value="Genomic_DNA"/>
</dbReference>
<sequence>MKKKNRLFIKIRPTISFTLITCISIVIIVSLSLQYYFLKQLAFDATKNSFSNIALKVKNKIQELDKTSNNIIEVFELYDTSTKIAKKNEKHPLLKLFTTIIKNNTYIYSLYVGNKNKDFFEVINLDTDENLRKRYNATQKTKWLILKIYKNDKGKRVEFHEYLDKNLNLLKTVEINPTYDPTIRPWFIQAQKSNTIIKTAPYEYVYSASGAKGITYSKRINNSDTIISIDLLLTNIGDVIKKEAHKSDKIILFKKNGNIETSINFKDKITDPKYKKIFNLIQDNVENKHFTLNIDKTNYYIYFSKIDSIYNNKDYLAILTPVNIIMKPYSEKIMKSFLLTILVLTIIIPLIWIATKVLVTPVLDLMKENKKIINRDFLNVKIIDTHIKELYDLSVSLSNMSKSIKEYEEKQKELMDSFIKILASAIDAKSKYTGKHCERVPIITMLIAKKAHECNEGIFKNFKFANKDEERELSIAAWLHDCGKVTTPEYVIDKATKLETIYNRIHEIRTRFEVIHRDLTIKMYENILNGANEEKEKKTLEKEHQRLQEEFEIVANANIGSEFMKEEDIKKINEIANRTWIRYFDNTIGLSLEEEKHQNKTNTPAKEKLLNDKKEHIIKRDKDINELYSKYKFKLDIPKYQYNLGEIYNLTIEKGTLNQEERFKINEHIIMSIIMLEKLSWPNNLKKVPEYAGAHHETLIGTGYPRKLKKQQMSIPARIMAVADIFEALTASDRPYKKAKKLSESIEILASMAKNKHIDEDIFKLFLSSNVYLEYAKKYLKKEQLDEVDISKYL</sequence>
<dbReference type="EMBL" id="NXFY01000002">
    <property type="protein sequence ID" value="PHO19172.1"/>
    <property type="molecule type" value="Genomic_DNA"/>
</dbReference>
<evidence type="ECO:0000313" key="7">
    <source>
        <dbReference type="Proteomes" id="UP000262712"/>
    </source>
</evidence>
<name>A0A2G1DKZ7_9BACT</name>
<dbReference type="InterPro" id="IPR037522">
    <property type="entry name" value="HD_GYP_dom"/>
</dbReference>
<feature type="transmembrane region" description="Helical" evidence="2">
    <location>
        <begin position="15"/>
        <end position="38"/>
    </location>
</feature>
<feature type="domain" description="HD-GYP" evidence="3">
    <location>
        <begin position="581"/>
        <end position="782"/>
    </location>
</feature>
<dbReference type="SUPFAM" id="SSF109604">
    <property type="entry name" value="HD-domain/PDEase-like"/>
    <property type="match status" value="2"/>
</dbReference>